<organism evidence="2 3">
    <name type="scientific">Aromia moschata</name>
    <dbReference type="NCBI Taxonomy" id="1265417"/>
    <lineage>
        <taxon>Eukaryota</taxon>
        <taxon>Metazoa</taxon>
        <taxon>Ecdysozoa</taxon>
        <taxon>Arthropoda</taxon>
        <taxon>Hexapoda</taxon>
        <taxon>Insecta</taxon>
        <taxon>Pterygota</taxon>
        <taxon>Neoptera</taxon>
        <taxon>Endopterygota</taxon>
        <taxon>Coleoptera</taxon>
        <taxon>Polyphaga</taxon>
        <taxon>Cucujiformia</taxon>
        <taxon>Chrysomeloidea</taxon>
        <taxon>Cerambycidae</taxon>
        <taxon>Cerambycinae</taxon>
        <taxon>Callichromatini</taxon>
        <taxon>Aromia</taxon>
    </lineage>
</organism>
<feature type="region of interest" description="Disordered" evidence="1">
    <location>
        <begin position="1"/>
        <end position="32"/>
    </location>
</feature>
<keyword evidence="3" id="KW-1185">Reference proteome</keyword>
<dbReference type="EMBL" id="JAPWTK010000169">
    <property type="protein sequence ID" value="KAJ8947152.1"/>
    <property type="molecule type" value="Genomic_DNA"/>
</dbReference>
<comment type="caution">
    <text evidence="2">The sequence shown here is derived from an EMBL/GenBank/DDBJ whole genome shotgun (WGS) entry which is preliminary data.</text>
</comment>
<name>A0AAV8Y8P4_9CUCU</name>
<evidence type="ECO:0000313" key="3">
    <source>
        <dbReference type="Proteomes" id="UP001162162"/>
    </source>
</evidence>
<feature type="compositionally biased region" description="Polar residues" evidence="1">
    <location>
        <begin position="23"/>
        <end position="32"/>
    </location>
</feature>
<gene>
    <name evidence="2" type="ORF">NQ318_002514</name>
</gene>
<evidence type="ECO:0000256" key="1">
    <source>
        <dbReference type="SAM" id="MobiDB-lite"/>
    </source>
</evidence>
<feature type="non-terminal residue" evidence="2">
    <location>
        <position position="1"/>
    </location>
</feature>
<evidence type="ECO:0000313" key="2">
    <source>
        <dbReference type="EMBL" id="KAJ8947152.1"/>
    </source>
</evidence>
<dbReference type="Proteomes" id="UP001162162">
    <property type="component" value="Unassembled WGS sequence"/>
</dbReference>
<proteinExistence type="predicted"/>
<sequence length="162" mass="18336">AEEVSKTEKTSVTQTDSIKRKTSTTQSKQQSFRPVQLDNIHYQALEDTLQTMFSWINIPKVPEATWSEVSTPYVELFKTVTYSEIDHKENPVVYRNVPSIPIGGKGFGVDFSPLTFLSCYFVQSHKAEIKMPSGNIDKPVIEDNHDGTVTIKYDPAKKAFMN</sequence>
<dbReference type="AlphaFoldDB" id="A0AAV8Y8P4"/>
<protein>
    <submittedName>
        <fullName evidence="2">Uncharacterized protein</fullName>
    </submittedName>
</protein>
<reference evidence="2" key="1">
    <citation type="journal article" date="2023" name="Insect Mol. Biol.">
        <title>Genome sequencing provides insights into the evolution of gene families encoding plant cell wall-degrading enzymes in longhorned beetles.</title>
        <authorList>
            <person name="Shin N.R."/>
            <person name="Okamura Y."/>
            <person name="Kirsch R."/>
            <person name="Pauchet Y."/>
        </authorList>
    </citation>
    <scope>NUCLEOTIDE SEQUENCE</scope>
    <source>
        <strain evidence="2">AMC_N1</strain>
    </source>
</reference>
<accession>A0AAV8Y8P4</accession>